<gene>
    <name evidence="2" type="ORF">J437_LFUL007139</name>
</gene>
<feature type="region of interest" description="Disordered" evidence="1">
    <location>
        <begin position="67"/>
        <end position="102"/>
    </location>
</feature>
<evidence type="ECO:0000313" key="2">
    <source>
        <dbReference type="EMBL" id="KAG8229331.1"/>
    </source>
</evidence>
<dbReference type="EMBL" id="KZ308426">
    <property type="protein sequence ID" value="KAG8229331.1"/>
    <property type="molecule type" value="Genomic_DNA"/>
</dbReference>
<keyword evidence="3" id="KW-1185">Reference proteome</keyword>
<accession>A0A8K0K7Y5</accession>
<reference evidence="2" key="2">
    <citation type="submission" date="2017-10" db="EMBL/GenBank/DDBJ databases">
        <title>Ladona fulva Genome sequencing and assembly.</title>
        <authorList>
            <person name="Murali S."/>
            <person name="Richards S."/>
            <person name="Bandaranaike D."/>
            <person name="Bellair M."/>
            <person name="Blankenburg K."/>
            <person name="Chao H."/>
            <person name="Dinh H."/>
            <person name="Doddapaneni H."/>
            <person name="Dugan-Rocha S."/>
            <person name="Elkadiri S."/>
            <person name="Gnanaolivu R."/>
            <person name="Hernandez B."/>
            <person name="Skinner E."/>
            <person name="Javaid M."/>
            <person name="Lee S."/>
            <person name="Li M."/>
            <person name="Ming W."/>
            <person name="Munidasa M."/>
            <person name="Muniz J."/>
            <person name="Nguyen L."/>
            <person name="Hughes D."/>
            <person name="Osuji N."/>
            <person name="Pu L.-L."/>
            <person name="Puazo M."/>
            <person name="Qu C."/>
            <person name="Quiroz J."/>
            <person name="Raj R."/>
            <person name="Weissenberger G."/>
            <person name="Xin Y."/>
            <person name="Zou X."/>
            <person name="Han Y."/>
            <person name="Worley K."/>
            <person name="Muzny D."/>
            <person name="Gibbs R."/>
        </authorList>
    </citation>
    <scope>NUCLEOTIDE SEQUENCE</scope>
    <source>
        <strain evidence="2">Sampled in the wild</strain>
    </source>
</reference>
<evidence type="ECO:0000313" key="3">
    <source>
        <dbReference type="Proteomes" id="UP000792457"/>
    </source>
</evidence>
<dbReference type="AlphaFoldDB" id="A0A8K0K7Y5"/>
<comment type="caution">
    <text evidence="2">The sequence shown here is derived from an EMBL/GenBank/DDBJ whole genome shotgun (WGS) entry which is preliminary data.</text>
</comment>
<dbReference type="Proteomes" id="UP000792457">
    <property type="component" value="Unassembled WGS sequence"/>
</dbReference>
<proteinExistence type="predicted"/>
<reference evidence="2" key="1">
    <citation type="submission" date="2013-04" db="EMBL/GenBank/DDBJ databases">
        <authorList>
            <person name="Qu J."/>
            <person name="Murali S.C."/>
            <person name="Bandaranaike D."/>
            <person name="Bellair M."/>
            <person name="Blankenburg K."/>
            <person name="Chao H."/>
            <person name="Dinh H."/>
            <person name="Doddapaneni H."/>
            <person name="Downs B."/>
            <person name="Dugan-Rocha S."/>
            <person name="Elkadiri S."/>
            <person name="Gnanaolivu R.D."/>
            <person name="Hernandez B."/>
            <person name="Javaid M."/>
            <person name="Jayaseelan J.C."/>
            <person name="Lee S."/>
            <person name="Li M."/>
            <person name="Ming W."/>
            <person name="Munidasa M."/>
            <person name="Muniz J."/>
            <person name="Nguyen L."/>
            <person name="Ongeri F."/>
            <person name="Osuji N."/>
            <person name="Pu L.-L."/>
            <person name="Puazo M."/>
            <person name="Qu C."/>
            <person name="Quiroz J."/>
            <person name="Raj R."/>
            <person name="Weissenberger G."/>
            <person name="Xin Y."/>
            <person name="Zou X."/>
            <person name="Han Y."/>
            <person name="Richards S."/>
            <person name="Worley K."/>
            <person name="Muzny D."/>
            <person name="Gibbs R."/>
        </authorList>
    </citation>
    <scope>NUCLEOTIDE SEQUENCE</scope>
    <source>
        <strain evidence="2">Sampled in the wild</strain>
    </source>
</reference>
<protein>
    <submittedName>
        <fullName evidence="2">Uncharacterized protein</fullName>
    </submittedName>
</protein>
<organism evidence="2 3">
    <name type="scientific">Ladona fulva</name>
    <name type="common">Scarce chaser dragonfly</name>
    <name type="synonym">Libellula fulva</name>
    <dbReference type="NCBI Taxonomy" id="123851"/>
    <lineage>
        <taxon>Eukaryota</taxon>
        <taxon>Metazoa</taxon>
        <taxon>Ecdysozoa</taxon>
        <taxon>Arthropoda</taxon>
        <taxon>Hexapoda</taxon>
        <taxon>Insecta</taxon>
        <taxon>Pterygota</taxon>
        <taxon>Palaeoptera</taxon>
        <taxon>Odonata</taxon>
        <taxon>Epiprocta</taxon>
        <taxon>Anisoptera</taxon>
        <taxon>Libelluloidea</taxon>
        <taxon>Libellulidae</taxon>
        <taxon>Ladona</taxon>
    </lineage>
</organism>
<name>A0A8K0K7Y5_LADFU</name>
<evidence type="ECO:0000256" key="1">
    <source>
        <dbReference type="SAM" id="MobiDB-lite"/>
    </source>
</evidence>
<sequence length="102" mass="10219">MLEDPGPLFPVEGDFPSRLFFLPAAFAPHPSSRSDMDFQFLCGQRLGALVGNAAAAAAASSAVASATALASPPPPPSHDSHAPELKFGGSGPPKFSTSVGGG</sequence>